<sequence>MNRALTNIPLFPLSGHVLPGGVMRLRIFEPRYLRMVREVCAQGDDGRVGMCMFNDNGSVEHNTHIHSVATLARVIDFEHRDDGLLGITVEGVEPCEITAIRVDSDGLRRGDVTIREPWQETPLPTSYTHLAERLCQVYSEYPELGECPSDDRLARADWVCQRWLELLPVDAKVKQELLREPCCSRTLDYLAGLIHESEHKSDP</sequence>
<name>A0A432XQ03_9GAMM</name>
<dbReference type="Pfam" id="PF02190">
    <property type="entry name" value="LON_substr_bdg"/>
    <property type="match status" value="1"/>
</dbReference>
<dbReference type="RefSeq" id="WP_126832282.1">
    <property type="nucleotide sequence ID" value="NZ_PIPT01000001.1"/>
</dbReference>
<dbReference type="Proteomes" id="UP000286678">
    <property type="component" value="Unassembled WGS sequence"/>
</dbReference>
<evidence type="ECO:0000313" key="3">
    <source>
        <dbReference type="Proteomes" id="UP000286678"/>
    </source>
</evidence>
<dbReference type="Gene3D" id="2.30.130.40">
    <property type="entry name" value="LON domain-like"/>
    <property type="match status" value="1"/>
</dbReference>
<dbReference type="EMBL" id="PIPT01000001">
    <property type="protein sequence ID" value="RUO50701.1"/>
    <property type="molecule type" value="Genomic_DNA"/>
</dbReference>
<dbReference type="PANTHER" id="PTHR46732:SF8">
    <property type="entry name" value="ATP-DEPENDENT PROTEASE LA (LON) DOMAIN PROTEIN"/>
    <property type="match status" value="1"/>
</dbReference>
<dbReference type="OrthoDB" id="8558970at2"/>
<keyword evidence="3" id="KW-1185">Reference proteome</keyword>
<dbReference type="InterPro" id="IPR003111">
    <property type="entry name" value="Lon_prtase_N"/>
</dbReference>
<comment type="caution">
    <text evidence="2">The sequence shown here is derived from an EMBL/GenBank/DDBJ whole genome shotgun (WGS) entry which is preliminary data.</text>
</comment>
<protein>
    <submittedName>
        <fullName evidence="2">Peptidase S16</fullName>
    </submittedName>
</protein>
<dbReference type="InterPro" id="IPR046336">
    <property type="entry name" value="Lon_prtase_N_sf"/>
</dbReference>
<evidence type="ECO:0000313" key="2">
    <source>
        <dbReference type="EMBL" id="RUO50701.1"/>
    </source>
</evidence>
<dbReference type="InterPro" id="IPR015947">
    <property type="entry name" value="PUA-like_sf"/>
</dbReference>
<accession>A0A432XQ03</accession>
<dbReference type="SMART" id="SM00464">
    <property type="entry name" value="LON"/>
    <property type="match status" value="1"/>
</dbReference>
<dbReference type="PANTHER" id="PTHR46732">
    <property type="entry name" value="ATP-DEPENDENT PROTEASE LA (LON) DOMAIN PROTEIN"/>
    <property type="match status" value="1"/>
</dbReference>
<gene>
    <name evidence="2" type="ORF">CWE21_00930</name>
</gene>
<reference evidence="3" key="1">
    <citation type="journal article" date="2018" name="Front. Microbiol.">
        <title>Genome-Based Analysis Reveals the Taxonomy and Diversity of the Family Idiomarinaceae.</title>
        <authorList>
            <person name="Liu Y."/>
            <person name="Lai Q."/>
            <person name="Shao Z."/>
        </authorList>
    </citation>
    <scope>NUCLEOTIDE SEQUENCE [LARGE SCALE GENOMIC DNA]</scope>
    <source>
        <strain evidence="3">SW15</strain>
    </source>
</reference>
<dbReference type="Gene3D" id="1.10.4060.10">
    <property type="entry name" value="BPP1347 like domain"/>
    <property type="match status" value="1"/>
</dbReference>
<dbReference type="AlphaFoldDB" id="A0A432XQ03"/>
<feature type="domain" description="Lon N-terminal" evidence="1">
    <location>
        <begin position="7"/>
        <end position="196"/>
    </location>
</feature>
<dbReference type="SUPFAM" id="SSF88697">
    <property type="entry name" value="PUA domain-like"/>
    <property type="match status" value="1"/>
</dbReference>
<organism evidence="2 3">
    <name type="scientific">Pseudidiomarina aquimaris</name>
    <dbReference type="NCBI Taxonomy" id="641841"/>
    <lineage>
        <taxon>Bacteria</taxon>
        <taxon>Pseudomonadati</taxon>
        <taxon>Pseudomonadota</taxon>
        <taxon>Gammaproteobacteria</taxon>
        <taxon>Alteromonadales</taxon>
        <taxon>Idiomarinaceae</taxon>
        <taxon>Pseudidiomarina</taxon>
    </lineage>
</organism>
<evidence type="ECO:0000259" key="1">
    <source>
        <dbReference type="SMART" id="SM00464"/>
    </source>
</evidence>
<proteinExistence type="predicted"/>